<keyword evidence="1" id="KW-0732">Signal</keyword>
<feature type="signal peptide" evidence="1">
    <location>
        <begin position="1"/>
        <end position="22"/>
    </location>
</feature>
<reference evidence="2" key="1">
    <citation type="submission" date="2019-12" db="EMBL/GenBank/DDBJ databases">
        <title>An insight into the sialome of adult female Ixodes ricinus ticks feeding for 6 days.</title>
        <authorList>
            <person name="Perner J."/>
            <person name="Ribeiro J.M.C."/>
        </authorList>
    </citation>
    <scope>NUCLEOTIDE SEQUENCE</scope>
    <source>
        <strain evidence="2">Semi-engorged</strain>
        <tissue evidence="2">Salivary glands</tissue>
    </source>
</reference>
<sequence length="122" mass="13467">MRCQVVWIVVALLNCFVRHLQPLKGSERLGGALVVLPPAQASYLRHRFGVASDSSVYVQPKYSVSPKNIRRVFFPPLAVQTIRQSVGTSRQPNPKDASDFLKIATGKRGPSSPVFGNRCYLA</sequence>
<proteinExistence type="predicted"/>
<accession>A0A6B0UPF0</accession>
<evidence type="ECO:0000313" key="2">
    <source>
        <dbReference type="EMBL" id="MXU91384.1"/>
    </source>
</evidence>
<protein>
    <submittedName>
        <fullName evidence="2">Putative secreted protein</fullName>
    </submittedName>
</protein>
<dbReference type="EMBL" id="GIFC01009301">
    <property type="protein sequence ID" value="MXU91384.1"/>
    <property type="molecule type" value="Transcribed_RNA"/>
</dbReference>
<dbReference type="AlphaFoldDB" id="A0A6B0UPF0"/>
<name>A0A6B0UPF0_IXORI</name>
<feature type="chain" id="PRO_5025414855" evidence="1">
    <location>
        <begin position="23"/>
        <end position="122"/>
    </location>
</feature>
<organism evidence="2">
    <name type="scientific">Ixodes ricinus</name>
    <name type="common">Common tick</name>
    <name type="synonym">Acarus ricinus</name>
    <dbReference type="NCBI Taxonomy" id="34613"/>
    <lineage>
        <taxon>Eukaryota</taxon>
        <taxon>Metazoa</taxon>
        <taxon>Ecdysozoa</taxon>
        <taxon>Arthropoda</taxon>
        <taxon>Chelicerata</taxon>
        <taxon>Arachnida</taxon>
        <taxon>Acari</taxon>
        <taxon>Parasitiformes</taxon>
        <taxon>Ixodida</taxon>
        <taxon>Ixodoidea</taxon>
        <taxon>Ixodidae</taxon>
        <taxon>Ixodinae</taxon>
        <taxon>Ixodes</taxon>
    </lineage>
</organism>
<evidence type="ECO:0000256" key="1">
    <source>
        <dbReference type="SAM" id="SignalP"/>
    </source>
</evidence>